<evidence type="ECO:0000313" key="1">
    <source>
        <dbReference type="EMBL" id="QES90992.1"/>
    </source>
</evidence>
<evidence type="ECO:0008006" key="3">
    <source>
        <dbReference type="Google" id="ProtNLM"/>
    </source>
</evidence>
<gene>
    <name evidence="1" type="ORF">E0W69_014710</name>
</gene>
<dbReference type="KEGG" id="arac:E0W69_014710"/>
<organism evidence="1 2">
    <name type="scientific">Rhizosphaericola mali</name>
    <dbReference type="NCBI Taxonomy" id="2545455"/>
    <lineage>
        <taxon>Bacteria</taxon>
        <taxon>Pseudomonadati</taxon>
        <taxon>Bacteroidota</taxon>
        <taxon>Chitinophagia</taxon>
        <taxon>Chitinophagales</taxon>
        <taxon>Chitinophagaceae</taxon>
        <taxon>Rhizosphaericola</taxon>
    </lineage>
</organism>
<dbReference type="AlphaFoldDB" id="A0A5P2GAP4"/>
<dbReference type="OrthoDB" id="767859at2"/>
<proteinExistence type="predicted"/>
<accession>A0A5P2GAP4</accession>
<dbReference type="EMBL" id="CP044016">
    <property type="protein sequence ID" value="QES90992.1"/>
    <property type="molecule type" value="Genomic_DNA"/>
</dbReference>
<name>A0A5P2GAP4_9BACT</name>
<protein>
    <recommendedName>
        <fullName evidence="3">DUF4286 family protein</fullName>
    </recommendedName>
</protein>
<keyword evidence="2" id="KW-1185">Reference proteome</keyword>
<dbReference type="Proteomes" id="UP000292424">
    <property type="component" value="Chromosome"/>
</dbReference>
<reference evidence="1 2" key="1">
    <citation type="submission" date="2019-09" db="EMBL/GenBank/DDBJ databases">
        <title>Complete genome sequence of Arachidicoccus sp. B3-10 isolated from apple orchard soil.</title>
        <authorList>
            <person name="Kim H.S."/>
            <person name="Han K.-I."/>
            <person name="Suh M.K."/>
            <person name="Lee K.C."/>
            <person name="Eom M.K."/>
            <person name="Kim J.-S."/>
            <person name="Kang S.W."/>
            <person name="Sin Y."/>
            <person name="Lee J.-S."/>
        </authorList>
    </citation>
    <scope>NUCLEOTIDE SEQUENCE [LARGE SCALE GENOMIC DNA]</scope>
    <source>
        <strain evidence="1 2">B3-10</strain>
    </source>
</reference>
<sequence length="123" mass="14136">MIVSLSKISAQTTPSSTSDSVMVTVFLKHIQDSPVDSIQMRAMTQQFYERIEESHARVVSWYVAMGVGQILTLKFPAKDLRMVNNIFEKGAWGSFHTEFYPTYDFAPIWPQMLEKEKALKKNK</sequence>
<evidence type="ECO:0000313" key="2">
    <source>
        <dbReference type="Proteomes" id="UP000292424"/>
    </source>
</evidence>